<organism evidence="3 4">
    <name type="scientific">Lederbergia wuyishanensis</name>
    <dbReference type="NCBI Taxonomy" id="1347903"/>
    <lineage>
        <taxon>Bacteria</taxon>
        <taxon>Bacillati</taxon>
        <taxon>Bacillota</taxon>
        <taxon>Bacilli</taxon>
        <taxon>Bacillales</taxon>
        <taxon>Bacillaceae</taxon>
        <taxon>Lederbergia</taxon>
    </lineage>
</organism>
<proteinExistence type="predicted"/>
<name>A0ABU0D052_9BACI</name>
<evidence type="ECO:0000259" key="2">
    <source>
        <dbReference type="Pfam" id="PF03551"/>
    </source>
</evidence>
<reference evidence="3 4" key="1">
    <citation type="submission" date="2023-07" db="EMBL/GenBank/DDBJ databases">
        <title>Genomic Encyclopedia of Type Strains, Phase IV (KMG-IV): sequencing the most valuable type-strain genomes for metagenomic binning, comparative biology and taxonomic classification.</title>
        <authorList>
            <person name="Goeker M."/>
        </authorList>
    </citation>
    <scope>NUCLEOTIDE SEQUENCE [LARGE SCALE GENOMIC DNA]</scope>
    <source>
        <strain evidence="3 4">DSM 27848</strain>
    </source>
</reference>
<dbReference type="RefSeq" id="WP_244680003.1">
    <property type="nucleotide sequence ID" value="NZ_JALIRM010000001.1"/>
</dbReference>
<keyword evidence="4" id="KW-1185">Reference proteome</keyword>
<dbReference type="Gene3D" id="1.10.10.10">
    <property type="entry name" value="Winged helix-like DNA-binding domain superfamily/Winged helix DNA-binding domain"/>
    <property type="match status" value="1"/>
</dbReference>
<keyword evidence="1" id="KW-0175">Coiled coil</keyword>
<dbReference type="Pfam" id="PF03551">
    <property type="entry name" value="PadR"/>
    <property type="match status" value="1"/>
</dbReference>
<gene>
    <name evidence="3" type="ORF">J2S14_000577</name>
</gene>
<dbReference type="InterPro" id="IPR052509">
    <property type="entry name" value="Metal_resp_DNA-bind_regulator"/>
</dbReference>
<evidence type="ECO:0000256" key="1">
    <source>
        <dbReference type="SAM" id="Coils"/>
    </source>
</evidence>
<evidence type="ECO:0000313" key="3">
    <source>
        <dbReference type="EMBL" id="MDQ0341784.1"/>
    </source>
</evidence>
<protein>
    <submittedName>
        <fullName evidence="3">DNA-binding PadR family transcriptional regulator</fullName>
    </submittedName>
</protein>
<feature type="coiled-coil region" evidence="1">
    <location>
        <begin position="114"/>
        <end position="171"/>
    </location>
</feature>
<dbReference type="InterPro" id="IPR005149">
    <property type="entry name" value="Tscrpt_reg_PadR_N"/>
</dbReference>
<dbReference type="Proteomes" id="UP001232343">
    <property type="component" value="Unassembled WGS sequence"/>
</dbReference>
<dbReference type="GO" id="GO:0003677">
    <property type="term" value="F:DNA binding"/>
    <property type="evidence" value="ECO:0007669"/>
    <property type="project" value="UniProtKB-KW"/>
</dbReference>
<dbReference type="InterPro" id="IPR036390">
    <property type="entry name" value="WH_DNA-bd_sf"/>
</dbReference>
<accession>A0ABU0D052</accession>
<dbReference type="PANTHER" id="PTHR33169:SF27">
    <property type="entry name" value="TRANSCRIPTIONAL REGULATOR PADR FAMILY PROTEIN"/>
    <property type="match status" value="1"/>
</dbReference>
<sequence>MEHRSLLLLGLLMSDSQHGYQIHDFIEKNLQFISNMKKATAYSLLDKLSKKGFIDVSVEYDGNRPPRKVYSINDEGRKQFYHLLLKNLSEAENIFFEGDIGFMFIDQLPLYEAIEALKIKYVELEKQYEAIKHLSIHECSSGVMIAMNHKKKMLEADLSFINETIQHLSERIFHQETE</sequence>
<dbReference type="PANTHER" id="PTHR33169">
    <property type="entry name" value="PADR-FAMILY TRANSCRIPTIONAL REGULATOR"/>
    <property type="match status" value="1"/>
</dbReference>
<comment type="caution">
    <text evidence="3">The sequence shown here is derived from an EMBL/GenBank/DDBJ whole genome shotgun (WGS) entry which is preliminary data.</text>
</comment>
<keyword evidence="3" id="KW-0238">DNA-binding</keyword>
<dbReference type="InterPro" id="IPR036388">
    <property type="entry name" value="WH-like_DNA-bd_sf"/>
</dbReference>
<evidence type="ECO:0000313" key="4">
    <source>
        <dbReference type="Proteomes" id="UP001232343"/>
    </source>
</evidence>
<feature type="domain" description="Transcription regulator PadR N-terminal" evidence="2">
    <location>
        <begin position="8"/>
        <end position="80"/>
    </location>
</feature>
<dbReference type="EMBL" id="JAUSUO010000001">
    <property type="protein sequence ID" value="MDQ0341784.1"/>
    <property type="molecule type" value="Genomic_DNA"/>
</dbReference>
<dbReference type="SUPFAM" id="SSF46785">
    <property type="entry name" value="Winged helix' DNA-binding domain"/>
    <property type="match status" value="1"/>
</dbReference>